<proteinExistence type="predicted"/>
<accession>A0A2D4F307</accession>
<name>A0A2D4F307_MICCO</name>
<organism evidence="2">
    <name type="scientific">Micrurus corallinus</name>
    <name type="common">Brazilian coral snake</name>
    <dbReference type="NCBI Taxonomy" id="54390"/>
    <lineage>
        <taxon>Eukaryota</taxon>
        <taxon>Metazoa</taxon>
        <taxon>Chordata</taxon>
        <taxon>Craniata</taxon>
        <taxon>Vertebrata</taxon>
        <taxon>Euteleostomi</taxon>
        <taxon>Lepidosauria</taxon>
        <taxon>Squamata</taxon>
        <taxon>Bifurcata</taxon>
        <taxon>Unidentata</taxon>
        <taxon>Episquamata</taxon>
        <taxon>Toxicofera</taxon>
        <taxon>Serpentes</taxon>
        <taxon>Colubroidea</taxon>
        <taxon>Elapidae</taxon>
        <taxon>Elapinae</taxon>
        <taxon>Micrurus</taxon>
    </lineage>
</organism>
<sequence>MRFLWACWEGTVSRPPSLSEGAPAVSTQAFRAGTASLLPPCQENAASSDKRNVERKGGPRKAGQPSLPLPLTNPQTAGCTQCAQGRLTKHTRAVHTSRKPDLICHVLSASGTISAPPTTHSSRAQPHFMQGQMLAV</sequence>
<feature type="region of interest" description="Disordered" evidence="1">
    <location>
        <begin position="36"/>
        <end position="75"/>
    </location>
</feature>
<reference evidence="2" key="2">
    <citation type="submission" date="2017-11" db="EMBL/GenBank/DDBJ databases">
        <title>Coralsnake Venomics: Analyses of Venom Gland Transcriptomes and Proteomes of Six Brazilian Taxa.</title>
        <authorList>
            <person name="Aird S.D."/>
            <person name="Jorge da Silva N."/>
            <person name="Qiu L."/>
            <person name="Villar-Briones A."/>
            <person name="Aparecida-Saddi V."/>
            <person name="Campos-Telles M.P."/>
            <person name="Grau M."/>
            <person name="Mikheyev A.S."/>
        </authorList>
    </citation>
    <scope>NUCLEOTIDE SEQUENCE</scope>
    <source>
        <tissue evidence="2">Venom_gland</tissue>
    </source>
</reference>
<feature type="compositionally biased region" description="Basic and acidic residues" evidence="1">
    <location>
        <begin position="48"/>
        <end position="57"/>
    </location>
</feature>
<reference evidence="2" key="1">
    <citation type="submission" date="2017-07" db="EMBL/GenBank/DDBJ databases">
        <authorList>
            <person name="Mikheyev A."/>
            <person name="Grau M."/>
        </authorList>
    </citation>
    <scope>NUCLEOTIDE SEQUENCE</scope>
    <source>
        <tissue evidence="2">Venom_gland</tissue>
    </source>
</reference>
<protein>
    <submittedName>
        <fullName evidence="2">Uncharacterized protein</fullName>
    </submittedName>
</protein>
<evidence type="ECO:0000313" key="2">
    <source>
        <dbReference type="EMBL" id="LAA41840.1"/>
    </source>
</evidence>
<dbReference type="AlphaFoldDB" id="A0A2D4F307"/>
<evidence type="ECO:0000256" key="1">
    <source>
        <dbReference type="SAM" id="MobiDB-lite"/>
    </source>
</evidence>
<dbReference type="EMBL" id="IACJ01043970">
    <property type="protein sequence ID" value="LAA41840.1"/>
    <property type="molecule type" value="Transcribed_RNA"/>
</dbReference>